<sequence>MSFIETMFEKECQIRMKWRLSKSIAIKQDAIKSDEYASNIPGVNYSLTIYPKIDKGNHGHEVKVVLNLSMGKTNTIQADFTISVKSANAKITNNFVYSKLFQNYSFGNVLCNRGDFFKPNRSFFVDGFVEIELEGTLTTFGGIKRKAEKFLSLAELLWESDDKDITIIVKGEQIKIHK</sequence>
<protein>
    <submittedName>
        <fullName evidence="2">Uncharacterized protein</fullName>
    </submittedName>
</protein>
<proteinExistence type="predicted"/>
<accession>A0AC35FH82</accession>
<reference evidence="2" key="1">
    <citation type="submission" date="2022-11" db="UniProtKB">
        <authorList>
            <consortium name="WormBaseParasite"/>
        </authorList>
    </citation>
    <scope>IDENTIFICATION</scope>
</reference>
<organism evidence="1 2">
    <name type="scientific">Panagrolaimus sp. PS1159</name>
    <dbReference type="NCBI Taxonomy" id="55785"/>
    <lineage>
        <taxon>Eukaryota</taxon>
        <taxon>Metazoa</taxon>
        <taxon>Ecdysozoa</taxon>
        <taxon>Nematoda</taxon>
        <taxon>Chromadorea</taxon>
        <taxon>Rhabditida</taxon>
        <taxon>Tylenchina</taxon>
        <taxon>Panagrolaimomorpha</taxon>
        <taxon>Panagrolaimoidea</taxon>
        <taxon>Panagrolaimidae</taxon>
        <taxon>Panagrolaimus</taxon>
    </lineage>
</organism>
<evidence type="ECO:0000313" key="2">
    <source>
        <dbReference type="WBParaSite" id="PS1159_v2.g17520.t2"/>
    </source>
</evidence>
<evidence type="ECO:0000313" key="1">
    <source>
        <dbReference type="Proteomes" id="UP000887580"/>
    </source>
</evidence>
<dbReference type="Proteomes" id="UP000887580">
    <property type="component" value="Unplaced"/>
</dbReference>
<name>A0AC35FH82_9BILA</name>
<dbReference type="WBParaSite" id="PS1159_v2.g17520.t2">
    <property type="protein sequence ID" value="PS1159_v2.g17520.t2"/>
    <property type="gene ID" value="PS1159_v2.g17520"/>
</dbReference>